<gene>
    <name evidence="1" type="ORF">A2Z42_02960</name>
</gene>
<reference evidence="1 2" key="1">
    <citation type="journal article" date="2016" name="Nat. Commun.">
        <title>Thousands of microbial genomes shed light on interconnected biogeochemical processes in an aquifer system.</title>
        <authorList>
            <person name="Anantharaman K."/>
            <person name="Brown C.T."/>
            <person name="Hug L.A."/>
            <person name="Sharon I."/>
            <person name="Castelle C.J."/>
            <person name="Probst A.J."/>
            <person name="Thomas B.C."/>
            <person name="Singh A."/>
            <person name="Wilkins M.J."/>
            <person name="Karaoz U."/>
            <person name="Brodie E.L."/>
            <person name="Williams K.H."/>
            <person name="Hubbard S.S."/>
            <person name="Banfield J.F."/>
        </authorList>
    </citation>
    <scope>NUCLEOTIDE SEQUENCE [LARGE SCALE GENOMIC DNA]</scope>
</reference>
<evidence type="ECO:0000313" key="2">
    <source>
        <dbReference type="Proteomes" id="UP000176645"/>
    </source>
</evidence>
<dbReference type="EMBL" id="MHCU01000012">
    <property type="protein sequence ID" value="OGY28146.1"/>
    <property type="molecule type" value="Genomic_DNA"/>
</dbReference>
<organism evidence="1 2">
    <name type="scientific">Candidatus Woykebacteria bacterium RBG_19FT_COMBO_43_10</name>
    <dbReference type="NCBI Taxonomy" id="1802598"/>
    <lineage>
        <taxon>Bacteria</taxon>
        <taxon>Candidatus Woykeibacteriota</taxon>
    </lineage>
</organism>
<accession>A0A1G1WKB4</accession>
<sequence length="86" mass="10019">MTTKALLLILFIQGYINEAEAEYLLERLKGRLIPEKIADMAYQIDELVGEYRQSKPVKPKFSWNPFVWLRSLNVSSQGTSRQDIEE</sequence>
<name>A0A1G1WKB4_9BACT</name>
<protein>
    <submittedName>
        <fullName evidence="1">Uncharacterized protein</fullName>
    </submittedName>
</protein>
<comment type="caution">
    <text evidence="1">The sequence shown here is derived from an EMBL/GenBank/DDBJ whole genome shotgun (WGS) entry which is preliminary data.</text>
</comment>
<dbReference type="Proteomes" id="UP000176645">
    <property type="component" value="Unassembled WGS sequence"/>
</dbReference>
<proteinExistence type="predicted"/>
<evidence type="ECO:0000313" key="1">
    <source>
        <dbReference type="EMBL" id="OGY28146.1"/>
    </source>
</evidence>
<dbReference type="AlphaFoldDB" id="A0A1G1WKB4"/>